<proteinExistence type="predicted"/>
<accession>A0AAT9FKC0</accession>
<keyword evidence="1" id="KW-0812">Transmembrane</keyword>
<evidence type="ECO:0008006" key="3">
    <source>
        <dbReference type="Google" id="ProtNLM"/>
    </source>
</evidence>
<feature type="transmembrane region" description="Helical" evidence="1">
    <location>
        <begin position="24"/>
        <end position="46"/>
    </location>
</feature>
<dbReference type="AlphaFoldDB" id="A0AAT9FKC0"/>
<name>A0AAT9FKC0_9BACT</name>
<dbReference type="Gene3D" id="1.50.10.20">
    <property type="match status" value="2"/>
</dbReference>
<keyword evidence="1" id="KW-0472">Membrane</keyword>
<evidence type="ECO:0000313" key="2">
    <source>
        <dbReference type="EMBL" id="BDS06392.1"/>
    </source>
</evidence>
<dbReference type="EMBL" id="AP026866">
    <property type="protein sequence ID" value="BDS06392.1"/>
    <property type="molecule type" value="Genomic_DNA"/>
</dbReference>
<evidence type="ECO:0000256" key="1">
    <source>
        <dbReference type="SAM" id="Phobius"/>
    </source>
</evidence>
<keyword evidence="1" id="KW-1133">Transmembrane helix</keyword>
<dbReference type="InterPro" id="IPR008930">
    <property type="entry name" value="Terpenoid_cyclase/PrenylTrfase"/>
</dbReference>
<reference evidence="2" key="1">
    <citation type="submission" date="2024-07" db="EMBL/GenBank/DDBJ databases">
        <title>Complete genome sequence of Verrucomicrobiaceae bacterium NT6N.</title>
        <authorList>
            <person name="Huang C."/>
            <person name="Takami H."/>
            <person name="Hamasaki K."/>
        </authorList>
    </citation>
    <scope>NUCLEOTIDE SEQUENCE</scope>
    <source>
        <strain evidence="2">NT6N</strain>
    </source>
</reference>
<dbReference type="SUPFAM" id="SSF48239">
    <property type="entry name" value="Terpenoid cyclases/Protein prenyltransferases"/>
    <property type="match status" value="1"/>
</dbReference>
<gene>
    <name evidence="2" type="ORF">NT6N_14320</name>
</gene>
<protein>
    <recommendedName>
        <fullName evidence="3">Squalene cyclase C-terminal domain-containing protein</fullName>
    </recommendedName>
</protein>
<organism evidence="2">
    <name type="scientific">Oceaniferula spumae</name>
    <dbReference type="NCBI Taxonomy" id="2979115"/>
    <lineage>
        <taxon>Bacteria</taxon>
        <taxon>Pseudomonadati</taxon>
        <taxon>Verrucomicrobiota</taxon>
        <taxon>Verrucomicrobiia</taxon>
        <taxon>Verrucomicrobiales</taxon>
        <taxon>Verrucomicrobiaceae</taxon>
        <taxon>Oceaniferula</taxon>
    </lineage>
</organism>
<sequence length="500" mass="54804">MSLHAQLSPEAQARLAAQQRNSTITSIIISLLVVLLIGIVLLYLLLPPIDNFTPEIVSYQAGADDKEKVTKREMTRAVERKPSAPSSSMAKVIAANTTSPTAVPVPEVDVPDPSTDFGNGDDFGDGWGNGDGDGGGGGFGNIPATMRERCSKDDRLNRLAKNGGNEKCEEAVMKSLRWLKKTQNADGSWCGQKKVAMTGFAILAFLGHCETPNSEEFGDAVTRGIVYLVNVSMKNNGKMADDFKDNHWCYDHSIATYALGEAATFCIKLGINIPKLNEATKASGDWILEHQHTSGAWDYKYDMSGKRGGDTSIALWHIQALKACKHTGLWEEKVFKGCIRNALDYLKSKQASDGGVGYASPNPHGDVGFTMTGGGMLAFQMWDKSHDSVVRKGARYIKKNAKLDYNTEHADLYRHYYHAQAMINRGGADWEHYNNLFRDQLLNNQNADGTWKNVGGGAKVKAVAPQFQGGSQMATHYRTCLATFMLEVYYRFLPATGAKH</sequence>
<dbReference type="KEGG" id="osu:NT6N_14320"/>